<evidence type="ECO:0008006" key="3">
    <source>
        <dbReference type="Google" id="ProtNLM"/>
    </source>
</evidence>
<organism evidence="2">
    <name type="scientific">uncultured Elusimicrobia bacterium</name>
    <dbReference type="NCBI Taxonomy" id="699876"/>
    <lineage>
        <taxon>Bacteria</taxon>
        <taxon>Pseudomonadati</taxon>
        <taxon>Elusimicrobiota</taxon>
        <taxon>Elusimicrobia</taxon>
        <taxon>environmental samples</taxon>
    </lineage>
</organism>
<evidence type="ECO:0000256" key="1">
    <source>
        <dbReference type="SAM" id="SignalP"/>
    </source>
</evidence>
<protein>
    <recommendedName>
        <fullName evidence="3">DUF4156 domain-containing protein</fullName>
    </recommendedName>
</protein>
<dbReference type="EMBL" id="MN577572">
    <property type="protein sequence ID" value="QGT50884.1"/>
    <property type="molecule type" value="Genomic_DNA"/>
</dbReference>
<accession>A0A650EPP7</accession>
<name>A0A650EPP7_9BACT</name>
<dbReference type="PROSITE" id="PS51257">
    <property type="entry name" value="PROKAR_LIPOPROTEIN"/>
    <property type="match status" value="1"/>
</dbReference>
<feature type="signal peptide" evidence="1">
    <location>
        <begin position="1"/>
        <end position="16"/>
    </location>
</feature>
<keyword evidence="1" id="KW-0732">Signal</keyword>
<gene>
    <name evidence="2" type="ORF">Elusimicrob2101_1470</name>
</gene>
<reference evidence="2" key="1">
    <citation type="journal article" date="2020" name="J. ISSAAS">
        <title>Lactobacilli and other gastrointestinal microbiota of Peromyscus leucopus, reservoir host for agents of Lyme disease and other zoonoses in North America.</title>
        <authorList>
            <person name="Milovic A."/>
            <person name="Bassam K."/>
            <person name="Shao H."/>
            <person name="Chatzistamou I."/>
            <person name="Tufts D.M."/>
            <person name="Diuk-Wasser M."/>
            <person name="Barbour A.G."/>
        </authorList>
    </citation>
    <scope>NUCLEOTIDE SEQUENCE</scope>
    <source>
        <strain evidence="2">LL30</strain>
    </source>
</reference>
<dbReference type="AlphaFoldDB" id="A0A650EPP7"/>
<proteinExistence type="predicted"/>
<sequence>MKKTIFFLLLSVGAVAGCTWQTQDAVAVWNNTEGPVVTQEGQIQDGVRLLARKPAGNCTFKGGILGDSNPAEAGLPSSIIDINSRIRAGLVSSAHNMGGNTVWLRTTDWQNPEVSADYYQPFLVNNVEYSALVYSCPAE</sequence>
<evidence type="ECO:0000313" key="2">
    <source>
        <dbReference type="EMBL" id="QGT50884.1"/>
    </source>
</evidence>
<feature type="chain" id="PRO_5024793011" description="DUF4156 domain-containing protein" evidence="1">
    <location>
        <begin position="17"/>
        <end position="139"/>
    </location>
</feature>